<protein>
    <submittedName>
        <fullName evidence="2">OmpA family protein</fullName>
    </submittedName>
</protein>
<dbReference type="InterPro" id="IPR011990">
    <property type="entry name" value="TPR-like_helical_dom_sf"/>
</dbReference>
<dbReference type="EMBL" id="SPSB01000013">
    <property type="protein sequence ID" value="TFV91838.1"/>
    <property type="molecule type" value="Genomic_DNA"/>
</dbReference>
<evidence type="ECO:0000256" key="1">
    <source>
        <dbReference type="SAM" id="SignalP"/>
    </source>
</evidence>
<name>A0A4Y9QIZ4_9BACT</name>
<gene>
    <name evidence="2" type="ORF">E4S40_17035</name>
</gene>
<dbReference type="AlphaFoldDB" id="A0A4Y9QIZ4"/>
<keyword evidence="3" id="KW-1185">Reference proteome</keyword>
<comment type="caution">
    <text evidence="2">The sequence shown here is derived from an EMBL/GenBank/DDBJ whole genome shotgun (WGS) entry which is preliminary data.</text>
</comment>
<feature type="chain" id="PRO_5021226144" evidence="1">
    <location>
        <begin position="25"/>
        <end position="119"/>
    </location>
</feature>
<proteinExistence type="predicted"/>
<dbReference type="Proteomes" id="UP000297647">
    <property type="component" value="Unassembled WGS sequence"/>
</dbReference>
<evidence type="ECO:0000313" key="2">
    <source>
        <dbReference type="EMBL" id="TFV91838.1"/>
    </source>
</evidence>
<accession>A0A4Y9QIZ4</accession>
<keyword evidence="1" id="KW-0732">Signal</keyword>
<reference evidence="2 3" key="1">
    <citation type="submission" date="2019-03" db="EMBL/GenBank/DDBJ databases">
        <title>Algoriphagus sp. nov, a new strain isolated from root system soil of mangrove plant Kandelia.</title>
        <authorList>
            <person name="Yin Q."/>
            <person name="Wang K."/>
            <person name="Song Z."/>
        </authorList>
    </citation>
    <scope>NUCLEOTIDE SEQUENCE [LARGE SCALE GENOMIC DNA]</scope>
    <source>
        <strain evidence="2 3">XY-J91</strain>
    </source>
</reference>
<feature type="non-terminal residue" evidence="2">
    <location>
        <position position="119"/>
    </location>
</feature>
<evidence type="ECO:0000313" key="3">
    <source>
        <dbReference type="Proteomes" id="UP000297647"/>
    </source>
</evidence>
<dbReference type="SUPFAM" id="SSF48452">
    <property type="entry name" value="TPR-like"/>
    <property type="match status" value="1"/>
</dbReference>
<organism evidence="2 3">
    <name type="scientific">Algoriphagus kandeliae</name>
    <dbReference type="NCBI Taxonomy" id="2562278"/>
    <lineage>
        <taxon>Bacteria</taxon>
        <taxon>Pseudomonadati</taxon>
        <taxon>Bacteroidota</taxon>
        <taxon>Cytophagia</taxon>
        <taxon>Cytophagales</taxon>
        <taxon>Cyclobacteriaceae</taxon>
        <taxon>Algoriphagus</taxon>
    </lineage>
</organism>
<feature type="signal peptide" evidence="1">
    <location>
        <begin position="1"/>
        <end position="24"/>
    </location>
</feature>
<sequence length="119" mass="13542">MKKTLTILSITAGLLFGLSATTLAQKSRVRYADKQMELMNFQLALDTYEAAYAKKPNYETALKTAQAYERVRNYDKAYEWWGNVVSYEESTEEDFMSYLAAAQRVDKLEEAGGQVEGLM</sequence>
<dbReference type="Gene3D" id="1.25.40.10">
    <property type="entry name" value="Tetratricopeptide repeat domain"/>
    <property type="match status" value="1"/>
</dbReference>